<dbReference type="AlphaFoldDB" id="A0A212LVY5"/>
<dbReference type="PANTHER" id="PTHR39418:SF1">
    <property type="entry name" value="DEHYDROGENASE"/>
    <property type="match status" value="1"/>
</dbReference>
<evidence type="ECO:0000259" key="5">
    <source>
        <dbReference type="Pfam" id="PF01258"/>
    </source>
</evidence>
<keyword evidence="3" id="KW-0862">Zinc</keyword>
<evidence type="ECO:0000256" key="4">
    <source>
        <dbReference type="SAM" id="Coils"/>
    </source>
</evidence>
<sequence length="203" mass="22231">MNNHPADYQKAIEFHGHCCPGLTIGYLAAKAALARLKVERAAAEELVAIVESDGCGIDAIQVLLGCTIGKGNLIYKDHGKQAYTIGNRSTGEAVRIVVMAGSMVPLTAEQEAIKSAVFSGQATPEQEECWRRLQSERTSRLLAAPVEDLFKIQKVELKLPVEAKIFNSVICEYCGEKVMESRARLQNGKISCLACTEEYNRGW</sequence>
<dbReference type="GO" id="GO:0016491">
    <property type="term" value="F:oxidoreductase activity"/>
    <property type="evidence" value="ECO:0007669"/>
    <property type="project" value="UniProtKB-KW"/>
</dbReference>
<keyword evidence="2" id="KW-0863">Zinc-finger</keyword>
<dbReference type="EC" id="1.2.99.5" evidence="7"/>
<organism evidence="7">
    <name type="scientific">uncultured Sporomusa sp</name>
    <dbReference type="NCBI Taxonomy" id="307249"/>
    <lineage>
        <taxon>Bacteria</taxon>
        <taxon>Bacillati</taxon>
        <taxon>Bacillota</taxon>
        <taxon>Negativicutes</taxon>
        <taxon>Selenomonadales</taxon>
        <taxon>Sporomusaceae</taxon>
        <taxon>Sporomusa</taxon>
        <taxon>environmental samples</taxon>
    </lineage>
</organism>
<feature type="coiled-coil region" evidence="4">
    <location>
        <begin position="26"/>
        <end position="53"/>
    </location>
</feature>
<evidence type="ECO:0000256" key="3">
    <source>
        <dbReference type="ARBA" id="ARBA00022833"/>
    </source>
</evidence>
<dbReference type="PANTHER" id="PTHR39418">
    <property type="entry name" value="DEHYDROGENASE-RELATED"/>
    <property type="match status" value="1"/>
</dbReference>
<dbReference type="InterPro" id="IPR003814">
    <property type="entry name" value="FmdEsu_dom"/>
</dbReference>
<evidence type="ECO:0000313" key="7">
    <source>
        <dbReference type="EMBL" id="SCM81630.1"/>
    </source>
</evidence>
<keyword evidence="4" id="KW-0175">Coiled coil</keyword>
<dbReference type="InterPro" id="IPR053194">
    <property type="entry name" value="tRNA_methyltr_O"/>
</dbReference>
<dbReference type="RefSeq" id="WP_288184603.1">
    <property type="nucleotide sequence ID" value="NZ_LT608335.1"/>
</dbReference>
<dbReference type="SUPFAM" id="SSF143555">
    <property type="entry name" value="FwdE-like"/>
    <property type="match status" value="1"/>
</dbReference>
<accession>A0A212LVY5</accession>
<dbReference type="Pfam" id="PF02663">
    <property type="entry name" value="FmdE"/>
    <property type="match status" value="1"/>
</dbReference>
<feature type="domain" description="Formylmethanofuran dehydrogenase subunit E" evidence="6">
    <location>
        <begin position="14"/>
        <end position="151"/>
    </location>
</feature>
<protein>
    <submittedName>
        <fullName evidence="7">Formylmethanofuran dehydrogenase, subunit E</fullName>
        <ecNumber evidence="7">1.2.99.5</ecNumber>
    </submittedName>
</protein>
<evidence type="ECO:0000256" key="1">
    <source>
        <dbReference type="ARBA" id="ARBA00022723"/>
    </source>
</evidence>
<keyword evidence="7" id="KW-0560">Oxidoreductase</keyword>
<keyword evidence="1" id="KW-0479">Metal-binding</keyword>
<dbReference type="EMBL" id="FMJE01000004">
    <property type="protein sequence ID" value="SCM81630.1"/>
    <property type="molecule type" value="Genomic_DNA"/>
</dbReference>
<dbReference type="GO" id="GO:0008270">
    <property type="term" value="F:zinc ion binding"/>
    <property type="evidence" value="ECO:0007669"/>
    <property type="project" value="UniProtKB-KW"/>
</dbReference>
<dbReference type="PIRSF" id="PIRSF006578">
    <property type="entry name" value="FwdE"/>
    <property type="match status" value="1"/>
</dbReference>
<evidence type="ECO:0000256" key="2">
    <source>
        <dbReference type="ARBA" id="ARBA00022771"/>
    </source>
</evidence>
<dbReference type="InterPro" id="IPR000962">
    <property type="entry name" value="Znf_DskA_TraR"/>
</dbReference>
<evidence type="ECO:0000259" key="6">
    <source>
        <dbReference type="Pfam" id="PF02663"/>
    </source>
</evidence>
<reference evidence="7" key="1">
    <citation type="submission" date="2016-08" db="EMBL/GenBank/DDBJ databases">
        <authorList>
            <person name="Seilhamer J.J."/>
        </authorList>
    </citation>
    <scope>NUCLEOTIDE SEQUENCE</scope>
    <source>
        <strain evidence="7">86</strain>
    </source>
</reference>
<dbReference type="Gene3D" id="3.30.1330.130">
    <property type="match status" value="1"/>
</dbReference>
<name>A0A212LVY5_9FIRM</name>
<dbReference type="InterPro" id="IPR026328">
    <property type="entry name" value="FmdE"/>
</dbReference>
<proteinExistence type="predicted"/>
<feature type="domain" description="Zinc finger DksA/TraR C4-type" evidence="5">
    <location>
        <begin position="165"/>
        <end position="200"/>
    </location>
</feature>
<dbReference type="Pfam" id="PF01258">
    <property type="entry name" value="zf-dskA_traR"/>
    <property type="match status" value="1"/>
</dbReference>
<gene>
    <name evidence="7" type="ORF">KL86SPO_40114</name>
</gene>